<evidence type="ECO:0000313" key="2">
    <source>
        <dbReference type="EMBL" id="EUC43820.1"/>
    </source>
</evidence>
<name>W6Z1K0_COCMI</name>
<keyword evidence="3" id="KW-1185">Reference proteome</keyword>
<gene>
    <name evidence="2" type="ORF">COCMIDRAFT_27729</name>
</gene>
<dbReference type="EMBL" id="KI964018">
    <property type="protein sequence ID" value="EUC43820.1"/>
    <property type="molecule type" value="Genomic_DNA"/>
</dbReference>
<evidence type="ECO:0000313" key="3">
    <source>
        <dbReference type="Proteomes" id="UP000054032"/>
    </source>
</evidence>
<organism evidence="2 3">
    <name type="scientific">Bipolaris oryzae ATCC 44560</name>
    <dbReference type="NCBI Taxonomy" id="930090"/>
    <lineage>
        <taxon>Eukaryota</taxon>
        <taxon>Fungi</taxon>
        <taxon>Dikarya</taxon>
        <taxon>Ascomycota</taxon>
        <taxon>Pezizomycotina</taxon>
        <taxon>Dothideomycetes</taxon>
        <taxon>Pleosporomycetidae</taxon>
        <taxon>Pleosporales</taxon>
        <taxon>Pleosporineae</taxon>
        <taxon>Pleosporaceae</taxon>
        <taxon>Bipolaris</taxon>
    </lineage>
</organism>
<protein>
    <submittedName>
        <fullName evidence="2">Uncharacterized protein</fullName>
    </submittedName>
</protein>
<proteinExistence type="predicted"/>
<dbReference type="RefSeq" id="XP_007689635.1">
    <property type="nucleotide sequence ID" value="XM_007691445.1"/>
</dbReference>
<dbReference type="GeneID" id="19121175"/>
<reference evidence="2 3" key="1">
    <citation type="journal article" date="2013" name="PLoS Genet.">
        <title>Comparative genome structure, secondary metabolite, and effector coding capacity across Cochliobolus pathogens.</title>
        <authorList>
            <person name="Condon B.J."/>
            <person name="Leng Y."/>
            <person name="Wu D."/>
            <person name="Bushley K.E."/>
            <person name="Ohm R.A."/>
            <person name="Otillar R."/>
            <person name="Martin J."/>
            <person name="Schackwitz W."/>
            <person name="Grimwood J."/>
            <person name="MohdZainudin N."/>
            <person name="Xue C."/>
            <person name="Wang R."/>
            <person name="Manning V.A."/>
            <person name="Dhillon B."/>
            <person name="Tu Z.J."/>
            <person name="Steffenson B.J."/>
            <person name="Salamov A."/>
            <person name="Sun H."/>
            <person name="Lowry S."/>
            <person name="LaButti K."/>
            <person name="Han J."/>
            <person name="Copeland A."/>
            <person name="Lindquist E."/>
            <person name="Barry K."/>
            <person name="Schmutz J."/>
            <person name="Baker S.E."/>
            <person name="Ciuffetti L.M."/>
            <person name="Grigoriev I.V."/>
            <person name="Zhong S."/>
            <person name="Turgeon B.G."/>
        </authorList>
    </citation>
    <scope>NUCLEOTIDE SEQUENCE [LARGE SCALE GENOMIC DNA]</scope>
    <source>
        <strain evidence="2 3">ATCC 44560</strain>
    </source>
</reference>
<evidence type="ECO:0000256" key="1">
    <source>
        <dbReference type="SAM" id="MobiDB-lite"/>
    </source>
</evidence>
<feature type="region of interest" description="Disordered" evidence="1">
    <location>
        <begin position="45"/>
        <end position="85"/>
    </location>
</feature>
<dbReference type="KEGG" id="bor:COCMIDRAFT_27729"/>
<sequence length="155" mass="16830">MRRGDRWQNLLLIARGPWRTCNTHWAEGVVPWVWVWSRGPAAAQQSSPAAQHTGTQAHRRCFCTQRPPPRGQSIPGTRGWETGDRRAGAAPAGLVCVTVLYAATATAWSPAIHPPRPSGSTLTRLTASSTVWQAGNVTQMRCQQARLVPAVSADT</sequence>
<dbReference type="Proteomes" id="UP000054032">
    <property type="component" value="Unassembled WGS sequence"/>
</dbReference>
<dbReference type="AlphaFoldDB" id="W6Z1K0"/>
<accession>W6Z1K0</accession>
<dbReference type="HOGENOM" id="CLU_1695166_0_0_1"/>